<sequence>MSDKLKYNVLENKKVEEGTPVTKREMLSDIAAIFDPLGLVGPLIVKLTGTNRFHRIYKNNVTNNLKSCVIENHGFSDVLAYGCCLYLKCTNVTGIHHTSLICAKSKIAFENIIIATLEHCAALLLMHLTNKLIPKLHLKISQQYFRTDSKIVLACIASSSTKWRTFVAHRRAEIQNKTSMNEWNYVNTGDNPADVISRDSHLKVENIPEGKENSINVMCVIDYEDFILNKYESLTKCLRITTYCLRFINNARTRKNNNIKLTGFLIPEELEVATLKLIKNTQHIVTQYSQQLWRRWSREYLCQLLERSKWLKEKGPRLNVGTVVLVKEDNLPPLQWRLGLVNNVFRGSDGVIRSAEVVSENRKSM</sequence>
<keyword evidence="3" id="KW-1185">Reference proteome</keyword>
<name>A0A6G0Y3U2_APHCR</name>
<comment type="caution">
    <text evidence="2">The sequence shown here is derived from an EMBL/GenBank/DDBJ whole genome shotgun (WGS) entry which is preliminary data.</text>
</comment>
<dbReference type="EMBL" id="VUJU01006417">
    <property type="protein sequence ID" value="KAF0748588.1"/>
    <property type="molecule type" value="Genomic_DNA"/>
</dbReference>
<dbReference type="Proteomes" id="UP000478052">
    <property type="component" value="Unassembled WGS sequence"/>
</dbReference>
<evidence type="ECO:0000313" key="2">
    <source>
        <dbReference type="EMBL" id="KAF0748588.1"/>
    </source>
</evidence>
<evidence type="ECO:0000313" key="3">
    <source>
        <dbReference type="Proteomes" id="UP000478052"/>
    </source>
</evidence>
<dbReference type="Pfam" id="PF18701">
    <property type="entry name" value="DUF5641"/>
    <property type="match status" value="1"/>
</dbReference>
<dbReference type="Pfam" id="PF05380">
    <property type="entry name" value="Peptidase_A17"/>
    <property type="match status" value="1"/>
</dbReference>
<proteinExistence type="predicted"/>
<accession>A0A6G0Y3U2</accession>
<feature type="domain" description="DUF5641" evidence="1">
    <location>
        <begin position="284"/>
        <end position="360"/>
    </location>
</feature>
<dbReference type="OrthoDB" id="7553004at2759"/>
<gene>
    <name evidence="2" type="ORF">FWK35_00019236</name>
</gene>
<feature type="non-terminal residue" evidence="2">
    <location>
        <position position="365"/>
    </location>
</feature>
<organism evidence="2 3">
    <name type="scientific">Aphis craccivora</name>
    <name type="common">Cowpea aphid</name>
    <dbReference type="NCBI Taxonomy" id="307492"/>
    <lineage>
        <taxon>Eukaryota</taxon>
        <taxon>Metazoa</taxon>
        <taxon>Ecdysozoa</taxon>
        <taxon>Arthropoda</taxon>
        <taxon>Hexapoda</taxon>
        <taxon>Insecta</taxon>
        <taxon>Pterygota</taxon>
        <taxon>Neoptera</taxon>
        <taxon>Paraneoptera</taxon>
        <taxon>Hemiptera</taxon>
        <taxon>Sternorrhyncha</taxon>
        <taxon>Aphidomorpha</taxon>
        <taxon>Aphidoidea</taxon>
        <taxon>Aphididae</taxon>
        <taxon>Aphidini</taxon>
        <taxon>Aphis</taxon>
        <taxon>Aphis</taxon>
    </lineage>
</organism>
<dbReference type="InterPro" id="IPR040676">
    <property type="entry name" value="DUF5641"/>
</dbReference>
<dbReference type="InterPro" id="IPR008042">
    <property type="entry name" value="Retrotrans_Pao"/>
</dbReference>
<dbReference type="PANTHER" id="PTHR47331">
    <property type="entry name" value="PHD-TYPE DOMAIN-CONTAINING PROTEIN"/>
    <property type="match status" value="1"/>
</dbReference>
<dbReference type="AlphaFoldDB" id="A0A6G0Y3U2"/>
<protein>
    <recommendedName>
        <fullName evidence="1">DUF5641 domain-containing protein</fullName>
    </recommendedName>
</protein>
<evidence type="ECO:0000259" key="1">
    <source>
        <dbReference type="Pfam" id="PF18701"/>
    </source>
</evidence>
<reference evidence="2 3" key="1">
    <citation type="submission" date="2019-08" db="EMBL/GenBank/DDBJ databases">
        <title>Whole genome of Aphis craccivora.</title>
        <authorList>
            <person name="Voronova N.V."/>
            <person name="Shulinski R.S."/>
            <person name="Bandarenka Y.V."/>
            <person name="Zhorov D.G."/>
            <person name="Warner D."/>
        </authorList>
    </citation>
    <scope>NUCLEOTIDE SEQUENCE [LARGE SCALE GENOMIC DNA]</scope>
    <source>
        <strain evidence="2">180601</strain>
        <tissue evidence="2">Whole Body</tissue>
    </source>
</reference>